<dbReference type="RefSeq" id="WP_110899707.1">
    <property type="nucleotide sequence ID" value="NZ_CP054614.1"/>
</dbReference>
<reference evidence="6 8" key="1">
    <citation type="submission" date="2018-06" db="EMBL/GenBank/DDBJ databases">
        <title>Genomic Encyclopedia of Type Strains, Phase III (KMG-III): the genomes of soil and plant-associated and newly described type strains.</title>
        <authorList>
            <person name="Whitman W."/>
        </authorList>
    </citation>
    <scope>NUCLEOTIDE SEQUENCE [LARGE SCALE GENOMIC DNA]</scope>
    <source>
        <strain evidence="6 8">CECT 7022</strain>
    </source>
</reference>
<evidence type="ECO:0000313" key="6">
    <source>
        <dbReference type="EMBL" id="PYE42116.1"/>
    </source>
</evidence>
<dbReference type="Pfam" id="PF00589">
    <property type="entry name" value="Phage_integrase"/>
    <property type="match status" value="1"/>
</dbReference>
<dbReference type="GO" id="GO:0015074">
    <property type="term" value="P:DNA integration"/>
    <property type="evidence" value="ECO:0007669"/>
    <property type="project" value="UniProtKB-KW"/>
</dbReference>
<keyword evidence="3" id="KW-0238">DNA-binding</keyword>
<keyword evidence="9" id="KW-1185">Reference proteome</keyword>
<dbReference type="InterPro" id="IPR050090">
    <property type="entry name" value="Tyrosine_recombinase_XerCD"/>
</dbReference>
<dbReference type="CDD" id="cd01189">
    <property type="entry name" value="INT_ICEBs1_C_like"/>
    <property type="match status" value="1"/>
</dbReference>
<organism evidence="6 8">
    <name type="scientific">Paenibacillus barcinonensis</name>
    <dbReference type="NCBI Taxonomy" id="198119"/>
    <lineage>
        <taxon>Bacteria</taxon>
        <taxon>Bacillati</taxon>
        <taxon>Bacillota</taxon>
        <taxon>Bacilli</taxon>
        <taxon>Bacillales</taxon>
        <taxon>Paenibacillaceae</taxon>
        <taxon>Paenibacillus</taxon>
    </lineage>
</organism>
<dbReference type="InterPro" id="IPR013762">
    <property type="entry name" value="Integrase-like_cat_sf"/>
</dbReference>
<keyword evidence="2" id="KW-0229">DNA integration</keyword>
<evidence type="ECO:0000256" key="1">
    <source>
        <dbReference type="ARBA" id="ARBA00008857"/>
    </source>
</evidence>
<dbReference type="PROSITE" id="PS51898">
    <property type="entry name" value="TYR_RECOMBINASE"/>
    <property type="match status" value="1"/>
</dbReference>
<dbReference type="EMBL" id="CP054614">
    <property type="protein sequence ID" value="QKS57208.1"/>
    <property type="molecule type" value="Genomic_DNA"/>
</dbReference>
<gene>
    <name evidence="6" type="ORF">DFQ00_14213</name>
    <name evidence="7" type="ORF">HUB98_13375</name>
</gene>
<name>A0A2V4V051_PAEBA</name>
<dbReference type="Proteomes" id="UP000247790">
    <property type="component" value="Unassembled WGS sequence"/>
</dbReference>
<dbReference type="AlphaFoldDB" id="A0A2V4V051"/>
<dbReference type="PANTHER" id="PTHR30349:SF64">
    <property type="entry name" value="PROPHAGE INTEGRASE INTD-RELATED"/>
    <property type="match status" value="1"/>
</dbReference>
<evidence type="ECO:0000313" key="8">
    <source>
        <dbReference type="Proteomes" id="UP000247790"/>
    </source>
</evidence>
<dbReference type="SUPFAM" id="SSF56349">
    <property type="entry name" value="DNA breaking-rejoining enzymes"/>
    <property type="match status" value="1"/>
</dbReference>
<keyword evidence="4" id="KW-0233">DNA recombination</keyword>
<dbReference type="InterPro" id="IPR010998">
    <property type="entry name" value="Integrase_recombinase_N"/>
</dbReference>
<evidence type="ECO:0000256" key="4">
    <source>
        <dbReference type="ARBA" id="ARBA00023172"/>
    </source>
</evidence>
<evidence type="ECO:0000313" key="7">
    <source>
        <dbReference type="EMBL" id="QKS57208.1"/>
    </source>
</evidence>
<feature type="domain" description="Tyr recombinase" evidence="5">
    <location>
        <begin position="186"/>
        <end position="387"/>
    </location>
</feature>
<dbReference type="Gene3D" id="1.10.443.10">
    <property type="entry name" value="Intergrase catalytic core"/>
    <property type="match status" value="1"/>
</dbReference>
<proteinExistence type="inferred from homology"/>
<accession>A0A2V4V051</accession>
<dbReference type="GO" id="GO:0003677">
    <property type="term" value="F:DNA binding"/>
    <property type="evidence" value="ECO:0007669"/>
    <property type="project" value="UniProtKB-KW"/>
</dbReference>
<dbReference type="InterPro" id="IPR004107">
    <property type="entry name" value="Integrase_SAM-like_N"/>
</dbReference>
<dbReference type="GO" id="GO:0006310">
    <property type="term" value="P:DNA recombination"/>
    <property type="evidence" value="ECO:0007669"/>
    <property type="project" value="UniProtKB-KW"/>
</dbReference>
<evidence type="ECO:0000256" key="3">
    <source>
        <dbReference type="ARBA" id="ARBA00023125"/>
    </source>
</evidence>
<evidence type="ECO:0000256" key="2">
    <source>
        <dbReference type="ARBA" id="ARBA00022908"/>
    </source>
</evidence>
<dbReference type="InterPro" id="IPR011010">
    <property type="entry name" value="DNA_brk_join_enz"/>
</dbReference>
<comment type="similarity">
    <text evidence="1">Belongs to the 'phage' integrase family.</text>
</comment>
<dbReference type="InterPro" id="IPR002104">
    <property type="entry name" value="Integrase_catalytic"/>
</dbReference>
<dbReference type="Pfam" id="PF14659">
    <property type="entry name" value="Phage_int_SAM_3"/>
    <property type="match status" value="1"/>
</dbReference>
<dbReference type="Gene3D" id="1.10.150.130">
    <property type="match status" value="1"/>
</dbReference>
<dbReference type="PANTHER" id="PTHR30349">
    <property type="entry name" value="PHAGE INTEGRASE-RELATED"/>
    <property type="match status" value="1"/>
</dbReference>
<reference evidence="7 9" key="2">
    <citation type="submission" date="2020-06" db="EMBL/GenBank/DDBJ databases">
        <title>Complete genome of Paenibacillus barcinonensis KACC11450.</title>
        <authorList>
            <person name="Kim M."/>
            <person name="Park Y.-J."/>
            <person name="Shin J.-H."/>
        </authorList>
    </citation>
    <scope>NUCLEOTIDE SEQUENCE [LARGE SCALE GENOMIC DNA]</scope>
    <source>
        <strain evidence="7 9">KACC11450</strain>
    </source>
</reference>
<dbReference type="EMBL" id="QJSW01000042">
    <property type="protein sequence ID" value="PYE42116.1"/>
    <property type="molecule type" value="Genomic_DNA"/>
</dbReference>
<evidence type="ECO:0000259" key="5">
    <source>
        <dbReference type="PROSITE" id="PS51898"/>
    </source>
</evidence>
<dbReference type="OrthoDB" id="9803188at2"/>
<sequence>MAWNEHLGANKYKIVERDPSKASRPKRSVTVYMPEEIARSKSEKKKEAWLALEEAKWSEQVIAGKVVKQEDITFKDFIPKWEKGYATGNMGEYTQNVNLYNLNKYVVPEFGHLKISKITTLQLVTFFGELKRENEKEFATNTKLNIYKAAKSVFDAAHDWELIAKNPIDGVKRPQTSKKEKKAMRGVKKAFNSSETETVLLALYDLPDRWRLYFTGSLLGGFRRGEMLAVEWTDVDHDRGAIWIDKQITFDKNGKKIEGEVKTEESEGWVAMPKWYMAHLKEYERSWKKEKLQCKDWAGGSKSYVFHGGKGIMYFPTTPTSTWRKFLLKKEIPHVKLHGLRHTAAMLLRESGADLKTMQERLRHTKIGTTADIYTHSSDMISREAADRLEVFDPKRLRFAP</sequence>
<dbReference type="Proteomes" id="UP000509327">
    <property type="component" value="Chromosome"/>
</dbReference>
<evidence type="ECO:0000313" key="9">
    <source>
        <dbReference type="Proteomes" id="UP000509327"/>
    </source>
</evidence>
<protein>
    <submittedName>
        <fullName evidence="7">Site-specific integrase</fullName>
    </submittedName>
    <submittedName>
        <fullName evidence="6">Site-specific recombinase XerD</fullName>
    </submittedName>
</protein>